<dbReference type="Proteomes" id="UP000662618">
    <property type="component" value="Unassembled WGS sequence"/>
</dbReference>
<protein>
    <recommendedName>
        <fullName evidence="2">Glycosyltransferase 2-like domain-containing protein</fullName>
    </recommendedName>
</protein>
<keyword evidence="4" id="KW-1185">Reference proteome</keyword>
<organism evidence="3 4">
    <name type="scientific">Chryseobacterium aquaeductus</name>
    <dbReference type="NCBI Taxonomy" id="2675056"/>
    <lineage>
        <taxon>Bacteria</taxon>
        <taxon>Pseudomonadati</taxon>
        <taxon>Bacteroidota</taxon>
        <taxon>Flavobacteriia</taxon>
        <taxon>Flavobacteriales</taxon>
        <taxon>Weeksellaceae</taxon>
        <taxon>Chryseobacterium group</taxon>
        <taxon>Chryseobacterium</taxon>
    </lineage>
</organism>
<evidence type="ECO:0000256" key="1">
    <source>
        <dbReference type="ARBA" id="ARBA00038494"/>
    </source>
</evidence>
<name>A0A9N8MHA6_9FLAO</name>
<dbReference type="SUPFAM" id="SSF53448">
    <property type="entry name" value="Nucleotide-diphospho-sugar transferases"/>
    <property type="match status" value="1"/>
</dbReference>
<evidence type="ECO:0000313" key="4">
    <source>
        <dbReference type="Proteomes" id="UP000662618"/>
    </source>
</evidence>
<dbReference type="InterPro" id="IPR029044">
    <property type="entry name" value="Nucleotide-diphossugar_trans"/>
</dbReference>
<dbReference type="Pfam" id="PF00535">
    <property type="entry name" value="Glycos_transf_2"/>
    <property type="match status" value="1"/>
</dbReference>
<reference evidence="3" key="1">
    <citation type="submission" date="2020-12" db="EMBL/GenBank/DDBJ databases">
        <authorList>
            <person name="Rodrigo-Torres L."/>
            <person name="Arahal R. D."/>
            <person name="Lucena T."/>
        </authorList>
    </citation>
    <scope>NUCLEOTIDE SEQUENCE</scope>
    <source>
        <strain evidence="3">CECT 9390</strain>
    </source>
</reference>
<accession>A0A9N8MHA6</accession>
<evidence type="ECO:0000259" key="2">
    <source>
        <dbReference type="Pfam" id="PF00535"/>
    </source>
</evidence>
<dbReference type="Gene3D" id="3.90.550.10">
    <property type="entry name" value="Spore Coat Polysaccharide Biosynthesis Protein SpsA, Chain A"/>
    <property type="match status" value="1"/>
</dbReference>
<sequence length="308" mass="36067">MYKISSMKISGYGYVRNGFQYGVPFLESIQSVLPICDEFIAVVGDSTDGTREAIENLNDPKIKIVDTIWDDNLKQHGRIFAQQSNIGLDHVTGDWVFHIQADEVIHENDLPKIIDNIKRYHNNSLVEGFLQPFLHFWGDYNHIRNSRAVHKNEIRIFKNNPEIRSYIDSQGFRKFKSDEGYKNGSEKGEKLKVLRLDAPIYHYNSVRSRKKMTLKANNFQYYYGHKDEKLAEPPKEEYNYHTVDRVGKFLGTHPKVMTQAIAEHDFVFEHDKSQAVWDKKDKLVQPLEDLLKIRIGEYKNYILLKNIK</sequence>
<feature type="domain" description="Glycosyltransferase 2-like" evidence="2">
    <location>
        <begin position="28"/>
        <end position="178"/>
    </location>
</feature>
<dbReference type="AlphaFoldDB" id="A0A9N8MHA6"/>
<dbReference type="PANTHER" id="PTHR43630">
    <property type="entry name" value="POLY-BETA-1,6-N-ACETYL-D-GLUCOSAMINE SYNTHASE"/>
    <property type="match status" value="1"/>
</dbReference>
<comment type="similarity">
    <text evidence="1">Belongs to the glycosyltransferase 2 family. WaaE/KdtX subfamily.</text>
</comment>
<dbReference type="InterPro" id="IPR001173">
    <property type="entry name" value="Glyco_trans_2-like"/>
</dbReference>
<dbReference type="EMBL" id="CAJIMS010000001">
    <property type="protein sequence ID" value="CAD7808706.1"/>
    <property type="molecule type" value="Genomic_DNA"/>
</dbReference>
<comment type="caution">
    <text evidence="3">The sequence shown here is derived from an EMBL/GenBank/DDBJ whole genome shotgun (WGS) entry which is preliminary data.</text>
</comment>
<evidence type="ECO:0000313" key="3">
    <source>
        <dbReference type="EMBL" id="CAD7808706.1"/>
    </source>
</evidence>
<gene>
    <name evidence="3" type="ORF">CHRY9390_01875</name>
</gene>
<dbReference type="PANTHER" id="PTHR43630:SF2">
    <property type="entry name" value="GLYCOSYLTRANSFERASE"/>
    <property type="match status" value="1"/>
</dbReference>
<proteinExistence type="inferred from homology"/>